<organism evidence="10 11">
    <name type="scientific">Roseivirga ehrenbergii (strain DSM 102268 / JCM 13514 / KCTC 12282 / NCIMB 14502 / KMM 6017)</name>
    <dbReference type="NCBI Taxonomy" id="279360"/>
    <lineage>
        <taxon>Bacteria</taxon>
        <taxon>Pseudomonadati</taxon>
        <taxon>Bacteroidota</taxon>
        <taxon>Cytophagia</taxon>
        <taxon>Cytophagales</taxon>
        <taxon>Roseivirgaceae</taxon>
        <taxon>Roseivirga</taxon>
    </lineage>
</organism>
<evidence type="ECO:0000256" key="3">
    <source>
        <dbReference type="ARBA" id="ARBA00008519"/>
    </source>
</evidence>
<dbReference type="InterPro" id="IPR050214">
    <property type="entry name" value="Cys_Synth/Cystath_Beta-Synth"/>
</dbReference>
<evidence type="ECO:0000256" key="8">
    <source>
        <dbReference type="ARBA" id="ARBA00022898"/>
    </source>
</evidence>
<name>A0A150X7L6_ROSEK</name>
<dbReference type="InterPro" id="IPR001926">
    <property type="entry name" value="TrpB-like_PALP"/>
</dbReference>
<evidence type="ECO:0000313" key="11">
    <source>
        <dbReference type="Proteomes" id="UP000075583"/>
    </source>
</evidence>
<comment type="cofactor">
    <cofactor evidence="1">
        <name>pyridoxal 5'-phosphate</name>
        <dbReference type="ChEBI" id="CHEBI:597326"/>
    </cofactor>
</comment>
<evidence type="ECO:0000259" key="9">
    <source>
        <dbReference type="Pfam" id="PF00291"/>
    </source>
</evidence>
<reference evidence="10" key="1">
    <citation type="submission" date="2016-01" db="EMBL/GenBank/DDBJ databases">
        <title>Genome sequencing of Roseivirga ehrenbergii KMM 6017.</title>
        <authorList>
            <person name="Selvaratnam C."/>
            <person name="Thevarajoo S."/>
            <person name="Goh K.M."/>
            <person name="Ee R."/>
            <person name="Chan K.-G."/>
            <person name="Chong C.S."/>
        </authorList>
    </citation>
    <scope>NUCLEOTIDE SEQUENCE [LARGE SCALE GENOMIC DNA]</scope>
    <source>
        <strain evidence="10">KMM 6017</strain>
    </source>
</reference>
<dbReference type="AlphaFoldDB" id="A0A150X7L6"/>
<keyword evidence="8" id="KW-0663">Pyridoxal phosphate</keyword>
<comment type="subunit">
    <text evidence="4">Homodimer.</text>
</comment>
<evidence type="ECO:0000256" key="1">
    <source>
        <dbReference type="ARBA" id="ARBA00001933"/>
    </source>
</evidence>
<dbReference type="NCBIfam" id="TIGR03945">
    <property type="entry name" value="PLP_SbnA_fam"/>
    <property type="match status" value="1"/>
</dbReference>
<dbReference type="EC" id="2.5.1.140" evidence="5"/>
<dbReference type="RefSeq" id="WP_062591905.1">
    <property type="nucleotide sequence ID" value="NZ_LQZQ01000045.1"/>
</dbReference>
<comment type="similarity">
    <text evidence="3">Belongs to the cysteine synthase/cystathionine beta-synthase family. SbnA subfamily.</text>
</comment>
<dbReference type="OrthoDB" id="9808024at2"/>
<dbReference type="CDD" id="cd01561">
    <property type="entry name" value="CBS_like"/>
    <property type="match status" value="1"/>
</dbReference>
<evidence type="ECO:0000256" key="4">
    <source>
        <dbReference type="ARBA" id="ARBA00011738"/>
    </source>
</evidence>
<dbReference type="GO" id="GO:0006535">
    <property type="term" value="P:cysteine biosynthetic process from serine"/>
    <property type="evidence" value="ECO:0007669"/>
    <property type="project" value="InterPro"/>
</dbReference>
<comment type="pathway">
    <text evidence="2">Siderophore biosynthesis.</text>
</comment>
<dbReference type="STRING" id="279360.MB14_05570"/>
<dbReference type="PANTHER" id="PTHR10314">
    <property type="entry name" value="CYSTATHIONINE BETA-SYNTHASE"/>
    <property type="match status" value="1"/>
</dbReference>
<dbReference type="Proteomes" id="UP000075583">
    <property type="component" value="Unassembled WGS sequence"/>
</dbReference>
<dbReference type="InterPro" id="IPR036052">
    <property type="entry name" value="TrpB-like_PALP_sf"/>
</dbReference>
<dbReference type="InterPro" id="IPR001216">
    <property type="entry name" value="P-phosphate_BS"/>
</dbReference>
<dbReference type="GO" id="GO:0016765">
    <property type="term" value="F:transferase activity, transferring alkyl or aryl (other than methyl) groups"/>
    <property type="evidence" value="ECO:0007669"/>
    <property type="project" value="UniProtKB-ARBA"/>
</dbReference>
<feature type="domain" description="Tryptophan synthase beta chain-like PALP" evidence="9">
    <location>
        <begin position="12"/>
        <end position="298"/>
    </location>
</feature>
<evidence type="ECO:0000256" key="5">
    <source>
        <dbReference type="ARBA" id="ARBA00012331"/>
    </source>
</evidence>
<gene>
    <name evidence="10" type="ORF">MB14_05570</name>
</gene>
<evidence type="ECO:0000313" key="10">
    <source>
        <dbReference type="EMBL" id="KYG74674.1"/>
    </source>
</evidence>
<dbReference type="Pfam" id="PF00291">
    <property type="entry name" value="PALP"/>
    <property type="match status" value="1"/>
</dbReference>
<proteinExistence type="inferred from homology"/>
<evidence type="ECO:0000256" key="6">
    <source>
        <dbReference type="ARBA" id="ARBA00016985"/>
    </source>
</evidence>
<protein>
    <recommendedName>
        <fullName evidence="6">N-(2-amino-2-carboxyethyl)-L-glutamate synthase</fullName>
        <ecNumber evidence="5">2.5.1.140</ecNumber>
    </recommendedName>
</protein>
<dbReference type="PROSITE" id="PS00901">
    <property type="entry name" value="CYS_SYNTHASE"/>
    <property type="match status" value="1"/>
</dbReference>
<keyword evidence="7" id="KW-0808">Transferase</keyword>
<dbReference type="EMBL" id="LQZQ01000045">
    <property type="protein sequence ID" value="KYG74674.1"/>
    <property type="molecule type" value="Genomic_DNA"/>
</dbReference>
<sequence length="325" mass="35326">MTKVNAIHNSILESIGDTPIVKLNRLFHSHENVFAKMEGHNPGGSIKDRTAIQLLEHAFCTGELKEGDHVIESSSGNMAIGLAQACLYYGLSLTVVVDTMANKHTLKILKAYGANIDMVKEPAPLGGFLTARLNRVQDLVDKTHNSFWPNQYGNPQNPLAHKQTMKEILDALDGKLDYMFAATSTCGTLMGCANYILDNNLDTKIIAVDAVGSVIFGDTPQERKIPGHGAGRPSTFLCKSIVDDVIHVSDADCVDGCRNLLNKEAILCGGSSGAVVSAVGRYLTQIPTEANCAMILCDRGERYLDTIYNDEWVNDNIFNPQMIAV</sequence>
<evidence type="ECO:0000256" key="2">
    <source>
        <dbReference type="ARBA" id="ARBA00004924"/>
    </source>
</evidence>
<dbReference type="SUPFAM" id="SSF53686">
    <property type="entry name" value="Tryptophan synthase beta subunit-like PLP-dependent enzymes"/>
    <property type="match status" value="1"/>
</dbReference>
<evidence type="ECO:0000256" key="7">
    <source>
        <dbReference type="ARBA" id="ARBA00022679"/>
    </source>
</evidence>
<accession>A0A150X7L6</accession>
<dbReference type="InterPro" id="IPR023927">
    <property type="entry name" value="SbnA"/>
</dbReference>
<keyword evidence="11" id="KW-1185">Reference proteome</keyword>
<comment type="caution">
    <text evidence="10">The sequence shown here is derived from an EMBL/GenBank/DDBJ whole genome shotgun (WGS) entry which is preliminary data.</text>
</comment>
<dbReference type="Gene3D" id="3.40.50.1100">
    <property type="match status" value="2"/>
</dbReference>